<protein>
    <submittedName>
        <fullName evidence="1">Uncharacterized protein</fullName>
    </submittedName>
</protein>
<evidence type="ECO:0000313" key="2">
    <source>
        <dbReference type="Proteomes" id="UP000054144"/>
    </source>
</evidence>
<accession>A0A0D7ABN0</accession>
<dbReference type="OrthoDB" id="3217871at2759"/>
<dbReference type="AlphaFoldDB" id="A0A0D7ABN0"/>
<dbReference type="Proteomes" id="UP000054144">
    <property type="component" value="Unassembled WGS sequence"/>
</dbReference>
<keyword evidence="2" id="KW-1185">Reference proteome</keyword>
<organism evidence="1 2">
    <name type="scientific">Fistulina hepatica ATCC 64428</name>
    <dbReference type="NCBI Taxonomy" id="1128425"/>
    <lineage>
        <taxon>Eukaryota</taxon>
        <taxon>Fungi</taxon>
        <taxon>Dikarya</taxon>
        <taxon>Basidiomycota</taxon>
        <taxon>Agaricomycotina</taxon>
        <taxon>Agaricomycetes</taxon>
        <taxon>Agaricomycetidae</taxon>
        <taxon>Agaricales</taxon>
        <taxon>Fistulinaceae</taxon>
        <taxon>Fistulina</taxon>
    </lineage>
</organism>
<sequence length="193" mass="21836">MFPTSFSSFAKHRTVVPLREALEIVAPLRRSNAVMFLPYILYEAATRAELDSLWNVPDCDLSMEDKAIIFCGKLKLQNQLDETSLSFKSAVNLVYNRCSCRNYMQPTCAPYDETLLSGHTLDDRTGYINSRNSCRAHIDAFLGAHRRDRENAWRDLPAAFGLAPWDQLRAMQDVDRHAQDLPPESVPGQPSTA</sequence>
<proteinExistence type="predicted"/>
<name>A0A0D7ABN0_9AGAR</name>
<evidence type="ECO:0000313" key="1">
    <source>
        <dbReference type="EMBL" id="KIY48397.1"/>
    </source>
</evidence>
<reference evidence="1 2" key="1">
    <citation type="journal article" date="2015" name="Fungal Genet. Biol.">
        <title>Evolution of novel wood decay mechanisms in Agaricales revealed by the genome sequences of Fistulina hepatica and Cylindrobasidium torrendii.</title>
        <authorList>
            <person name="Floudas D."/>
            <person name="Held B.W."/>
            <person name="Riley R."/>
            <person name="Nagy L.G."/>
            <person name="Koehler G."/>
            <person name="Ransdell A.S."/>
            <person name="Younus H."/>
            <person name="Chow J."/>
            <person name="Chiniquy J."/>
            <person name="Lipzen A."/>
            <person name="Tritt A."/>
            <person name="Sun H."/>
            <person name="Haridas S."/>
            <person name="LaButti K."/>
            <person name="Ohm R.A."/>
            <person name="Kues U."/>
            <person name="Blanchette R.A."/>
            <person name="Grigoriev I.V."/>
            <person name="Minto R.E."/>
            <person name="Hibbett D.S."/>
        </authorList>
    </citation>
    <scope>NUCLEOTIDE SEQUENCE [LARGE SCALE GENOMIC DNA]</scope>
    <source>
        <strain evidence="1 2">ATCC 64428</strain>
    </source>
</reference>
<gene>
    <name evidence="1" type="ORF">FISHEDRAFT_58906</name>
</gene>
<dbReference type="EMBL" id="KN881833">
    <property type="protein sequence ID" value="KIY48397.1"/>
    <property type="molecule type" value="Genomic_DNA"/>
</dbReference>